<keyword evidence="9" id="KW-0249">Electron transport</keyword>
<dbReference type="Proteomes" id="UP001211065">
    <property type="component" value="Unassembled WGS sequence"/>
</dbReference>
<keyword evidence="3" id="KW-0813">Transport</keyword>
<keyword evidence="5 13" id="KW-0444">Lipid biosynthesis</keyword>
<keyword evidence="10" id="KW-0443">Lipid metabolism</keyword>
<evidence type="ECO:0000256" key="12">
    <source>
        <dbReference type="ARBA" id="ARBA00023160"/>
    </source>
</evidence>
<dbReference type="EMBL" id="JADGJW010000145">
    <property type="protein sequence ID" value="KAJ3223084.1"/>
    <property type="molecule type" value="Genomic_DNA"/>
</dbReference>
<dbReference type="AlphaFoldDB" id="A0AAD5U3E1"/>
<dbReference type="PROSITE" id="PS50075">
    <property type="entry name" value="CARRIER"/>
    <property type="match status" value="1"/>
</dbReference>
<feature type="domain" description="Carrier" evidence="14">
    <location>
        <begin position="58"/>
        <end position="128"/>
    </location>
</feature>
<organism evidence="15 16">
    <name type="scientific">Clydaea vesicula</name>
    <dbReference type="NCBI Taxonomy" id="447962"/>
    <lineage>
        <taxon>Eukaryota</taxon>
        <taxon>Fungi</taxon>
        <taxon>Fungi incertae sedis</taxon>
        <taxon>Chytridiomycota</taxon>
        <taxon>Chytridiomycota incertae sedis</taxon>
        <taxon>Chytridiomycetes</taxon>
        <taxon>Lobulomycetales</taxon>
        <taxon>Lobulomycetaceae</taxon>
        <taxon>Clydaea</taxon>
    </lineage>
</organism>
<dbReference type="InterPro" id="IPR009081">
    <property type="entry name" value="PP-bd_ACP"/>
</dbReference>
<evidence type="ECO:0000259" key="14">
    <source>
        <dbReference type="PROSITE" id="PS50075"/>
    </source>
</evidence>
<sequence length="128" mass="14740">MFRSKFLTALSRSNIKLVKSNLINPSFTSNKFLNQPPTFLLSFQSRHYGGGPAPLEKPEIEERVMQLLMDFDKVSRDKLNLDSHFIKDLNLDSLDQVEITLALEDEFNIELPDTVAEQIFTPRNAIER</sequence>
<dbReference type="SUPFAM" id="SSF47336">
    <property type="entry name" value="ACP-like"/>
    <property type="match status" value="1"/>
</dbReference>
<accession>A0AAD5U3E1</accession>
<keyword evidence="8" id="KW-0809">Transit peptide</keyword>
<evidence type="ECO:0000256" key="6">
    <source>
        <dbReference type="ARBA" id="ARBA00022553"/>
    </source>
</evidence>
<keyword evidence="11" id="KW-0496">Mitochondrion</keyword>
<evidence type="ECO:0000256" key="1">
    <source>
        <dbReference type="ARBA" id="ARBA00004173"/>
    </source>
</evidence>
<dbReference type="GO" id="GO:0000035">
    <property type="term" value="F:acyl binding"/>
    <property type="evidence" value="ECO:0007669"/>
    <property type="project" value="TreeGrafter"/>
</dbReference>
<evidence type="ECO:0000256" key="3">
    <source>
        <dbReference type="ARBA" id="ARBA00022448"/>
    </source>
</evidence>
<name>A0AAD5U3E1_9FUNG</name>
<dbReference type="PANTHER" id="PTHR20863:SF28">
    <property type="entry name" value="ACYL CARRIER PROTEIN, MITOCHONDRIAL"/>
    <property type="match status" value="1"/>
</dbReference>
<keyword evidence="16" id="KW-1185">Reference proteome</keyword>
<dbReference type="InterPro" id="IPR036736">
    <property type="entry name" value="ACP-like_sf"/>
</dbReference>
<dbReference type="InterPro" id="IPR003231">
    <property type="entry name" value="ACP"/>
</dbReference>
<keyword evidence="4 13" id="KW-0596">Phosphopantetheine</keyword>
<dbReference type="PANTHER" id="PTHR20863">
    <property type="entry name" value="ACYL CARRIER PROTEIN"/>
    <property type="match status" value="1"/>
</dbReference>
<evidence type="ECO:0000256" key="8">
    <source>
        <dbReference type="ARBA" id="ARBA00022946"/>
    </source>
</evidence>
<evidence type="ECO:0000256" key="5">
    <source>
        <dbReference type="ARBA" id="ARBA00022516"/>
    </source>
</evidence>
<evidence type="ECO:0000256" key="2">
    <source>
        <dbReference type="ARBA" id="ARBA00010930"/>
    </source>
</evidence>
<evidence type="ECO:0000256" key="10">
    <source>
        <dbReference type="ARBA" id="ARBA00023098"/>
    </source>
</evidence>
<evidence type="ECO:0000256" key="13">
    <source>
        <dbReference type="RuleBase" id="RU000722"/>
    </source>
</evidence>
<evidence type="ECO:0000256" key="11">
    <source>
        <dbReference type="ARBA" id="ARBA00023128"/>
    </source>
</evidence>
<keyword evidence="6" id="KW-0597">Phosphoprotein</keyword>
<evidence type="ECO:0000313" key="15">
    <source>
        <dbReference type="EMBL" id="KAJ3223084.1"/>
    </source>
</evidence>
<feature type="non-terminal residue" evidence="15">
    <location>
        <position position="128"/>
    </location>
</feature>
<keyword evidence="12 13" id="KW-0275">Fatty acid biosynthesis</keyword>
<reference evidence="15" key="1">
    <citation type="submission" date="2020-05" db="EMBL/GenBank/DDBJ databases">
        <title>Phylogenomic resolution of chytrid fungi.</title>
        <authorList>
            <person name="Stajich J.E."/>
            <person name="Amses K."/>
            <person name="Simmons R."/>
            <person name="Seto K."/>
            <person name="Myers J."/>
            <person name="Bonds A."/>
            <person name="Quandt C.A."/>
            <person name="Barry K."/>
            <person name="Liu P."/>
            <person name="Grigoriev I."/>
            <person name="Longcore J.E."/>
            <person name="James T.Y."/>
        </authorList>
    </citation>
    <scope>NUCLEOTIDE SEQUENCE</scope>
    <source>
        <strain evidence="15">JEL0476</strain>
    </source>
</reference>
<evidence type="ECO:0000256" key="4">
    <source>
        <dbReference type="ARBA" id="ARBA00022450"/>
    </source>
</evidence>
<keyword evidence="7" id="KW-0276">Fatty acid metabolism</keyword>
<evidence type="ECO:0000256" key="9">
    <source>
        <dbReference type="ARBA" id="ARBA00022982"/>
    </source>
</evidence>
<protein>
    <recommendedName>
        <fullName evidence="13">Acyl carrier protein</fullName>
    </recommendedName>
</protein>
<comment type="subcellular location">
    <subcellularLocation>
        <location evidence="1">Mitochondrion</location>
    </subcellularLocation>
</comment>
<dbReference type="Pfam" id="PF00550">
    <property type="entry name" value="PP-binding"/>
    <property type="match status" value="1"/>
</dbReference>
<evidence type="ECO:0000313" key="16">
    <source>
        <dbReference type="Proteomes" id="UP001211065"/>
    </source>
</evidence>
<proteinExistence type="inferred from homology"/>
<comment type="caution">
    <text evidence="15">The sequence shown here is derived from an EMBL/GenBank/DDBJ whole genome shotgun (WGS) entry which is preliminary data.</text>
</comment>
<evidence type="ECO:0000256" key="7">
    <source>
        <dbReference type="ARBA" id="ARBA00022832"/>
    </source>
</evidence>
<comment type="similarity">
    <text evidence="2">Belongs to the acyl carrier protein (ACP) family.</text>
</comment>
<gene>
    <name evidence="15" type="primary">NDUFAB1</name>
    <name evidence="15" type="ORF">HK099_001565</name>
</gene>
<dbReference type="GO" id="GO:0005739">
    <property type="term" value="C:mitochondrion"/>
    <property type="evidence" value="ECO:0007669"/>
    <property type="project" value="UniProtKB-SubCell"/>
</dbReference>
<dbReference type="Gene3D" id="1.10.1200.10">
    <property type="entry name" value="ACP-like"/>
    <property type="match status" value="1"/>
</dbReference>
<comment type="function">
    <text evidence="13">Carrier of the growing fatty acid chain in fatty acid biosynthesis.</text>
</comment>
<dbReference type="GO" id="GO:0000036">
    <property type="term" value="F:acyl carrier activity"/>
    <property type="evidence" value="ECO:0007669"/>
    <property type="project" value="TreeGrafter"/>
</dbReference>